<organism evidence="2 3">
    <name type="scientific">Oribacterium parvum ACB1</name>
    <dbReference type="NCBI Taxonomy" id="796943"/>
    <lineage>
        <taxon>Bacteria</taxon>
        <taxon>Bacillati</taxon>
        <taxon>Bacillota</taxon>
        <taxon>Clostridia</taxon>
        <taxon>Lachnospirales</taxon>
        <taxon>Lachnospiraceae</taxon>
        <taxon>Oribacterium</taxon>
    </lineage>
</organism>
<comment type="caution">
    <text evidence="2">The sequence shown here is derived from an EMBL/GenBank/DDBJ whole genome shotgun (WGS) entry which is preliminary data.</text>
</comment>
<evidence type="ECO:0000313" key="2">
    <source>
        <dbReference type="EMBL" id="EHL10450.1"/>
    </source>
</evidence>
<dbReference type="SUPFAM" id="SSF52540">
    <property type="entry name" value="P-loop containing nucleoside triphosphate hydrolases"/>
    <property type="match status" value="1"/>
</dbReference>
<sequence length="281" mass="32570">MVLRHDKICCTTDKSPFKKELLESISDIENSIKLSDENITKSQNEINELNSKIKIFYENRENWNKKMNFINEKERLSKMKIEIPEKPEEISITSYSAEKANVIAELNKIKKYKDMQNRYNGFWKNKREYNVLNFIVKSLDIKGPVVSDFIRTLVEPIEDVCNERATVLKTGMKVKLLVKDGLTMLFQLGELKPFLPYTSLSAGEKILAIVLMTDLVNLFSGSGFLIIDDTDHLDEDSFEVLLKFVTDQDIQEQYDNIIISSVNHSDIVNKIKNYDVDHIEM</sequence>
<reference evidence="2" key="1">
    <citation type="submission" date="2011-08" db="EMBL/GenBank/DDBJ databases">
        <authorList>
            <consortium name="The Broad Institute Genome Sequencing Platform"/>
            <person name="Earl A."/>
            <person name="Ward D."/>
            <person name="Feldgarden M."/>
            <person name="Gevers D."/>
            <person name="Sizova M."/>
            <person name="Hazen A."/>
            <person name="Epstein S."/>
            <person name="Young S.K."/>
            <person name="Zeng Q."/>
            <person name="Gargeya S."/>
            <person name="Fitzgerald M."/>
            <person name="Haas B."/>
            <person name="Abouelleil A."/>
            <person name="Alvarado L."/>
            <person name="Arachchi H.M."/>
            <person name="Berlin A."/>
            <person name="Brown A."/>
            <person name="Chapman S.B."/>
            <person name="Chen Z."/>
            <person name="Dunbar C."/>
            <person name="Freedman E."/>
            <person name="Gearin G."/>
            <person name="Gellesch M."/>
            <person name="Goldberg J."/>
            <person name="Griggs A."/>
            <person name="Gujja S."/>
            <person name="Heiman D."/>
            <person name="Howarth C."/>
            <person name="Larson L."/>
            <person name="Lui A."/>
            <person name="MacDonald P.J.P."/>
            <person name="Montmayeur A."/>
            <person name="Murphy C."/>
            <person name="Neiman D."/>
            <person name="Pearson M."/>
            <person name="Priest M."/>
            <person name="Roberts A."/>
            <person name="Saif S."/>
            <person name="Shea T."/>
            <person name="Shenoy N."/>
            <person name="Sisk P."/>
            <person name="Stolte C."/>
            <person name="Sykes S."/>
            <person name="Wortman J."/>
            <person name="Nusbaum C."/>
            <person name="Birren B."/>
        </authorList>
    </citation>
    <scope>NUCLEOTIDE SEQUENCE</scope>
    <source>
        <strain evidence="2">ACB1</strain>
    </source>
</reference>
<dbReference type="AlphaFoldDB" id="G9WQ17"/>
<gene>
    <name evidence="2" type="ORF">HMPREF9625_01450</name>
</gene>
<dbReference type="RefSeq" id="WP_009535296.1">
    <property type="nucleotide sequence ID" value="NZ_KE148312.1"/>
</dbReference>
<accession>G9WQ17</accession>
<keyword evidence="1" id="KW-0175">Coiled coil</keyword>
<dbReference type="InterPro" id="IPR027417">
    <property type="entry name" value="P-loop_NTPase"/>
</dbReference>
<evidence type="ECO:0000313" key="3">
    <source>
        <dbReference type="Proteomes" id="UP000018461"/>
    </source>
</evidence>
<dbReference type="EMBL" id="AFZC02000001">
    <property type="protein sequence ID" value="EHL10450.1"/>
    <property type="molecule type" value="Genomic_DNA"/>
</dbReference>
<reference evidence="2" key="2">
    <citation type="submission" date="2013-03" db="EMBL/GenBank/DDBJ databases">
        <title>The Genome Sequence of Oribacterium sp. ACB1.</title>
        <authorList>
            <consortium name="The Broad Institute Genomics Platform"/>
            <consortium name="The Broad Institute Genome Sequencing Center for Infectious Disease"/>
            <person name="Earl A."/>
            <person name="Ward D."/>
            <person name="Feldgarden M."/>
            <person name="Gevers D."/>
            <person name="Sizova M."/>
            <person name="Hazen A."/>
            <person name="Epstein S."/>
            <person name="Walker B."/>
            <person name="Young S."/>
            <person name="Zeng Q."/>
            <person name="Gargeya S."/>
            <person name="Fitzgerald M."/>
            <person name="Haas B."/>
            <person name="Abouelleil A."/>
            <person name="Allen A.W."/>
            <person name="Alvarado L."/>
            <person name="Arachchi H.M."/>
            <person name="Berlin A.M."/>
            <person name="Chapman S.B."/>
            <person name="Gainer-Dewar J."/>
            <person name="Goldberg J."/>
            <person name="Griggs A."/>
            <person name="Gujja S."/>
            <person name="Hansen M."/>
            <person name="Howarth C."/>
            <person name="Imamovic A."/>
            <person name="Ireland A."/>
            <person name="Larimer J."/>
            <person name="McCowan C."/>
            <person name="Murphy C."/>
            <person name="Pearson M."/>
            <person name="Poon T.W."/>
            <person name="Priest M."/>
            <person name="Roberts A."/>
            <person name="Saif S."/>
            <person name="Shea T."/>
            <person name="Sisk P."/>
            <person name="Sykes S."/>
            <person name="Wortman J."/>
            <person name="Nusbaum C."/>
            <person name="Birren B."/>
        </authorList>
    </citation>
    <scope>NUCLEOTIDE SEQUENCE [LARGE SCALE GENOMIC DNA]</scope>
    <source>
        <strain evidence="2">ACB1</strain>
    </source>
</reference>
<dbReference type="STRING" id="796943.HMPREF9625_01450"/>
<dbReference type="Proteomes" id="UP000018461">
    <property type="component" value="Unassembled WGS sequence"/>
</dbReference>
<proteinExistence type="predicted"/>
<protein>
    <submittedName>
        <fullName evidence="2">Uncharacterized protein</fullName>
    </submittedName>
</protein>
<name>G9WQ17_9FIRM</name>
<evidence type="ECO:0000256" key="1">
    <source>
        <dbReference type="SAM" id="Coils"/>
    </source>
</evidence>
<keyword evidence="3" id="KW-1185">Reference proteome</keyword>
<dbReference type="HOGENOM" id="CLU_989859_0_0_9"/>
<dbReference type="PATRIC" id="fig|796943.3.peg.1911"/>
<feature type="coiled-coil region" evidence="1">
    <location>
        <begin position="32"/>
        <end position="66"/>
    </location>
</feature>